<dbReference type="Gene3D" id="2.130.10.10">
    <property type="entry name" value="YVTN repeat-like/Quinoprotein amine dehydrogenase"/>
    <property type="match status" value="1"/>
</dbReference>
<dbReference type="AlphaFoldDB" id="A0AA35V3Z4"/>
<keyword evidence="2" id="KW-1185">Reference proteome</keyword>
<evidence type="ECO:0000313" key="2">
    <source>
        <dbReference type="Proteomes" id="UP001176960"/>
    </source>
</evidence>
<dbReference type="SUPFAM" id="SSF50969">
    <property type="entry name" value="YVTN repeat-like/Quinoprotein amine dehydrogenase"/>
    <property type="match status" value="1"/>
</dbReference>
<proteinExistence type="predicted"/>
<comment type="caution">
    <text evidence="1">The sequence shown here is derived from an EMBL/GenBank/DDBJ whole genome shotgun (WGS) entry which is preliminary data.</text>
</comment>
<gene>
    <name evidence="1" type="ORF">LMG32879_003021</name>
</gene>
<dbReference type="InterPro" id="IPR011044">
    <property type="entry name" value="Quino_amine_DH_bsu"/>
</dbReference>
<name>A0AA35V3Z4_9PROT</name>
<accession>A0AA35V3Z4</accession>
<evidence type="ECO:0000313" key="1">
    <source>
        <dbReference type="EMBL" id="CAI9122161.1"/>
    </source>
</evidence>
<organism evidence="1 2">
    <name type="scientific">Brytella acorum</name>
    <dbReference type="NCBI Taxonomy" id="2959299"/>
    <lineage>
        <taxon>Bacteria</taxon>
        <taxon>Pseudomonadati</taxon>
        <taxon>Pseudomonadota</taxon>
        <taxon>Alphaproteobacteria</taxon>
        <taxon>Acetobacterales</taxon>
        <taxon>Acetobacteraceae</taxon>
        <taxon>Brytella</taxon>
    </lineage>
</organism>
<dbReference type="EMBL" id="CATKSH010000035">
    <property type="protein sequence ID" value="CAI9122161.1"/>
    <property type="molecule type" value="Genomic_DNA"/>
</dbReference>
<protein>
    <submittedName>
        <fullName evidence="1">Uncharacterized protein</fullName>
    </submittedName>
</protein>
<dbReference type="Proteomes" id="UP001176960">
    <property type="component" value="Unassembled WGS sequence"/>
</dbReference>
<reference evidence="1" key="1">
    <citation type="submission" date="2023-03" db="EMBL/GenBank/DDBJ databases">
        <authorList>
            <person name="Cleenwerck I."/>
        </authorList>
    </citation>
    <scope>NUCLEOTIDE SEQUENCE</scope>
    <source>
        <strain evidence="1">LMG 32879</strain>
    </source>
</reference>
<sequence length="375" mass="41249">MNYKWLGFYSARGGLKIILFSRRRLSALCGAPLLALAVLKQKLAQSGESIMSPRSFISIPLNQSCQALAVSRRSDMIAAYGDFGSPIFVYDFSGKLLVTVERSGPDASKEIYFTDNDLVISRPTQLYWKTHSFQAIDMKRSGDVLLSAALPERPRSNAPVRQIVLSETGRHVLAKPHNGTAEDITLYDSHAIGTCRFPNTVVKEFATAIAIHEGTDRIALAIWGQKLHLLSIGTGEIVWTIEGVFGGFISAERMAFSSCGRFLAVSRTISASVLQQAYVGGLRIYDAATGALLHESDTHGDYPNRLEWCEHTRSFNAQVKDDYIVIRERDGQFIASTRTISGLIDAVAVPGTSTIAYMRDGLLRSYKIEFLDLGA</sequence>
<dbReference type="InterPro" id="IPR015943">
    <property type="entry name" value="WD40/YVTN_repeat-like_dom_sf"/>
</dbReference>